<name>A0ABN0UKS1_9ACTN</name>
<keyword evidence="4" id="KW-1185">Reference proteome</keyword>
<comment type="caution">
    <text evidence="3">The sequence shown here is derived from an EMBL/GenBank/DDBJ whole genome shotgun (WGS) entry which is preliminary data.</text>
</comment>
<feature type="signal peptide" evidence="1">
    <location>
        <begin position="1"/>
        <end position="34"/>
    </location>
</feature>
<evidence type="ECO:0000313" key="3">
    <source>
        <dbReference type="EMBL" id="GAA0253874.1"/>
    </source>
</evidence>
<feature type="domain" description="Sporulation stage II protein D amidase enhancer LytB N-terminal" evidence="2">
    <location>
        <begin position="212"/>
        <end position="294"/>
    </location>
</feature>
<evidence type="ECO:0000256" key="1">
    <source>
        <dbReference type="SAM" id="SignalP"/>
    </source>
</evidence>
<dbReference type="Proteomes" id="UP001500967">
    <property type="component" value="Unassembled WGS sequence"/>
</dbReference>
<dbReference type="PROSITE" id="PS51318">
    <property type="entry name" value="TAT"/>
    <property type="match status" value="1"/>
</dbReference>
<dbReference type="InterPro" id="IPR013486">
    <property type="entry name" value="SpoIID/LytB"/>
</dbReference>
<keyword evidence="1" id="KW-0732">Signal</keyword>
<dbReference type="RefSeq" id="WP_344650743.1">
    <property type="nucleotide sequence ID" value="NZ_BAAAGX010000016.1"/>
</dbReference>
<feature type="chain" id="PRO_5045823334" description="Sporulation stage II protein D amidase enhancer LytB N-terminal domain-containing protein" evidence="1">
    <location>
        <begin position="35"/>
        <end position="416"/>
    </location>
</feature>
<organism evidence="3 4">
    <name type="scientific">Cryptosporangium japonicum</name>
    <dbReference type="NCBI Taxonomy" id="80872"/>
    <lineage>
        <taxon>Bacteria</taxon>
        <taxon>Bacillati</taxon>
        <taxon>Actinomycetota</taxon>
        <taxon>Actinomycetes</taxon>
        <taxon>Cryptosporangiales</taxon>
        <taxon>Cryptosporangiaceae</taxon>
        <taxon>Cryptosporangium</taxon>
    </lineage>
</organism>
<sequence length="416" mass="41961">MSRSTGLLRRGVLLPTVALVAAMIGGGLASPAEAAAPTANATAVPTSGISVYGAGFGHGRGLSQYGAKAAAKQGLSAAKIAAFYYPGAALTAKGNPSLRVRLSAIDGGHFTFSPVSGVSVSGIVATAGNGTKVALPAQPGWHVARSGANYVVQKKVGTAWKTAYTLAAPVTFTGPKTLRLTYSKAKSDCRGGSTVTFDGSLTASVVEGAPRYVARMPMDTYLRGVVASEMPSSWPAAALQAQTLSARTYATAKISASRYYDVIDTQQNQCWDGATSETAATNAAIAATAGKVLTVGGKVISAEFSSDSGGFTATGGVSYLPTKADPYSLAAGSPAVNWVKVVTPAQLAALDGAGGLLKVTAVTVTKRSSAGRWGGRVDSLALTGTVAGGKTTTVAITGTTFRVKLGLKSTYLGFTK</sequence>
<dbReference type="InterPro" id="IPR006311">
    <property type="entry name" value="TAT_signal"/>
</dbReference>
<proteinExistence type="predicted"/>
<evidence type="ECO:0000259" key="2">
    <source>
        <dbReference type="Pfam" id="PF08486"/>
    </source>
</evidence>
<evidence type="ECO:0000313" key="4">
    <source>
        <dbReference type="Proteomes" id="UP001500967"/>
    </source>
</evidence>
<accession>A0ABN0UKS1</accession>
<gene>
    <name evidence="3" type="ORF">GCM10009539_43850</name>
</gene>
<dbReference type="Pfam" id="PF08486">
    <property type="entry name" value="SpoIID"/>
    <property type="match status" value="1"/>
</dbReference>
<dbReference type="EMBL" id="BAAAGX010000016">
    <property type="protein sequence ID" value="GAA0253874.1"/>
    <property type="molecule type" value="Genomic_DNA"/>
</dbReference>
<reference evidence="3 4" key="1">
    <citation type="journal article" date="2019" name="Int. J. Syst. Evol. Microbiol.">
        <title>The Global Catalogue of Microorganisms (GCM) 10K type strain sequencing project: providing services to taxonomists for standard genome sequencing and annotation.</title>
        <authorList>
            <consortium name="The Broad Institute Genomics Platform"/>
            <consortium name="The Broad Institute Genome Sequencing Center for Infectious Disease"/>
            <person name="Wu L."/>
            <person name="Ma J."/>
        </authorList>
    </citation>
    <scope>NUCLEOTIDE SEQUENCE [LARGE SCALE GENOMIC DNA]</scope>
    <source>
        <strain evidence="3 4">JCM 10425</strain>
    </source>
</reference>
<dbReference type="InterPro" id="IPR013693">
    <property type="entry name" value="SpoIID/LytB_N"/>
</dbReference>
<protein>
    <recommendedName>
        <fullName evidence="2">Sporulation stage II protein D amidase enhancer LytB N-terminal domain-containing protein</fullName>
    </recommendedName>
</protein>
<dbReference type="NCBIfam" id="TIGR02669">
    <property type="entry name" value="SpoIID_LytB"/>
    <property type="match status" value="1"/>
</dbReference>